<evidence type="ECO:0000259" key="3">
    <source>
        <dbReference type="Pfam" id="PF07743"/>
    </source>
</evidence>
<sequence length="226" mass="25433">MARTLTLLPKSIASYSLFRTRNLLPLIGVRFLSSPAKHTLYSYFPLTLPRGPPPAGLFDIDLKALKREYLQAQAKTHPDRALSFHAESQANGNNSAYSTFKENLEQLSAELNKAYQTLISPLSRAEYILSLNGIDTAQEGSKLSDPVFLGEIMEVHEAIEEAQNEEDVELLRSENISRVNETTLLLEKAINMADWNNAKDLVVKLRYWINISNVLKDWEPGMDIGI</sequence>
<organism evidence="4 5">
    <name type="scientific">Nadsonia fulvescens var. elongata DSM 6958</name>
    <dbReference type="NCBI Taxonomy" id="857566"/>
    <lineage>
        <taxon>Eukaryota</taxon>
        <taxon>Fungi</taxon>
        <taxon>Dikarya</taxon>
        <taxon>Ascomycota</taxon>
        <taxon>Saccharomycotina</taxon>
        <taxon>Dipodascomycetes</taxon>
        <taxon>Dipodascales</taxon>
        <taxon>Dipodascales incertae sedis</taxon>
        <taxon>Nadsonia</taxon>
    </lineage>
</organism>
<reference evidence="4 5" key="1">
    <citation type="journal article" date="2016" name="Proc. Natl. Acad. Sci. U.S.A.">
        <title>Comparative genomics of biotechnologically important yeasts.</title>
        <authorList>
            <person name="Riley R."/>
            <person name="Haridas S."/>
            <person name="Wolfe K.H."/>
            <person name="Lopes M.R."/>
            <person name="Hittinger C.T."/>
            <person name="Goeker M."/>
            <person name="Salamov A.A."/>
            <person name="Wisecaver J.H."/>
            <person name="Long T.M."/>
            <person name="Calvey C.H."/>
            <person name="Aerts A.L."/>
            <person name="Barry K.W."/>
            <person name="Choi C."/>
            <person name="Clum A."/>
            <person name="Coughlan A.Y."/>
            <person name="Deshpande S."/>
            <person name="Douglass A.P."/>
            <person name="Hanson S.J."/>
            <person name="Klenk H.-P."/>
            <person name="LaButti K.M."/>
            <person name="Lapidus A."/>
            <person name="Lindquist E.A."/>
            <person name="Lipzen A.M."/>
            <person name="Meier-Kolthoff J.P."/>
            <person name="Ohm R.A."/>
            <person name="Otillar R.P."/>
            <person name="Pangilinan J.L."/>
            <person name="Peng Y."/>
            <person name="Rokas A."/>
            <person name="Rosa C.A."/>
            <person name="Scheuner C."/>
            <person name="Sibirny A.A."/>
            <person name="Slot J.C."/>
            <person name="Stielow J.B."/>
            <person name="Sun H."/>
            <person name="Kurtzman C.P."/>
            <person name="Blackwell M."/>
            <person name="Grigoriev I.V."/>
            <person name="Jeffries T.W."/>
        </authorList>
    </citation>
    <scope>NUCLEOTIDE SEQUENCE [LARGE SCALE GENOMIC DNA]</scope>
    <source>
        <strain evidence="4 5">DSM 6958</strain>
    </source>
</reference>
<dbReference type="Gene3D" id="1.20.1280.20">
    <property type="entry name" value="HscB, C-terminal domain"/>
    <property type="match status" value="1"/>
</dbReference>
<dbReference type="EMBL" id="KV454406">
    <property type="protein sequence ID" value="ODQ67909.1"/>
    <property type="molecule type" value="Genomic_DNA"/>
</dbReference>
<dbReference type="STRING" id="857566.A0A1E3PR69"/>
<comment type="similarity">
    <text evidence="1">Belongs to the HscB family.</text>
</comment>
<dbReference type="InterPro" id="IPR036386">
    <property type="entry name" value="HscB_C_sf"/>
</dbReference>
<evidence type="ECO:0000256" key="1">
    <source>
        <dbReference type="ARBA" id="ARBA00010476"/>
    </source>
</evidence>
<accession>A0A1E3PR69</accession>
<dbReference type="PANTHER" id="PTHR14021:SF15">
    <property type="entry name" value="IRON-SULFUR CLUSTER CO-CHAPERONE PROTEIN HSCB"/>
    <property type="match status" value="1"/>
</dbReference>
<dbReference type="GO" id="GO:0005739">
    <property type="term" value="C:mitochondrion"/>
    <property type="evidence" value="ECO:0007669"/>
    <property type="project" value="TreeGrafter"/>
</dbReference>
<evidence type="ECO:0000256" key="2">
    <source>
        <dbReference type="ARBA" id="ARBA00023186"/>
    </source>
</evidence>
<gene>
    <name evidence="4" type="ORF">NADFUDRAFT_48570</name>
</gene>
<feature type="domain" description="Co-chaperone HscB C-terminal oligomerisation" evidence="3">
    <location>
        <begin position="145"/>
        <end position="216"/>
    </location>
</feature>
<evidence type="ECO:0000313" key="4">
    <source>
        <dbReference type="EMBL" id="ODQ67909.1"/>
    </source>
</evidence>
<dbReference type="InterPro" id="IPR004640">
    <property type="entry name" value="HscB"/>
</dbReference>
<proteinExistence type="inferred from homology"/>
<name>A0A1E3PR69_9ASCO</name>
<dbReference type="InterPro" id="IPR036869">
    <property type="entry name" value="J_dom_sf"/>
</dbReference>
<keyword evidence="2" id="KW-0143">Chaperone</keyword>
<dbReference type="GO" id="GO:0001671">
    <property type="term" value="F:ATPase activator activity"/>
    <property type="evidence" value="ECO:0007669"/>
    <property type="project" value="EnsemblFungi"/>
</dbReference>
<evidence type="ECO:0000313" key="5">
    <source>
        <dbReference type="Proteomes" id="UP000095009"/>
    </source>
</evidence>
<keyword evidence="5" id="KW-1185">Reference proteome</keyword>
<dbReference type="SUPFAM" id="SSF47144">
    <property type="entry name" value="HSC20 (HSCB), C-terminal oligomerisation domain"/>
    <property type="match status" value="1"/>
</dbReference>
<protein>
    <submittedName>
        <fullName evidence="4">Co-chaperone Hsc20</fullName>
    </submittedName>
</protein>
<dbReference type="AlphaFoldDB" id="A0A1E3PR69"/>
<dbReference type="PANTHER" id="PTHR14021">
    <property type="entry name" value="IRON-SULFUR CLUSTER CO-CHAPERONE PROTEIN HSCB"/>
    <property type="match status" value="1"/>
</dbReference>
<dbReference type="GO" id="GO:0051259">
    <property type="term" value="P:protein complex oligomerization"/>
    <property type="evidence" value="ECO:0007669"/>
    <property type="project" value="InterPro"/>
</dbReference>
<dbReference type="Gene3D" id="1.10.287.110">
    <property type="entry name" value="DnaJ domain"/>
    <property type="match status" value="1"/>
</dbReference>
<dbReference type="InterPro" id="IPR009073">
    <property type="entry name" value="HscB_oligo_C"/>
</dbReference>
<dbReference type="Pfam" id="PF07743">
    <property type="entry name" value="HSCB_C"/>
    <property type="match status" value="1"/>
</dbReference>
<dbReference type="NCBIfam" id="TIGR00714">
    <property type="entry name" value="hscB"/>
    <property type="match status" value="1"/>
</dbReference>
<dbReference type="OrthoDB" id="448954at2759"/>
<dbReference type="SUPFAM" id="SSF46565">
    <property type="entry name" value="Chaperone J-domain"/>
    <property type="match status" value="1"/>
</dbReference>
<dbReference type="GO" id="GO:0044571">
    <property type="term" value="P:[2Fe-2S] cluster assembly"/>
    <property type="evidence" value="ECO:0007669"/>
    <property type="project" value="InterPro"/>
</dbReference>
<dbReference type="GO" id="GO:0051087">
    <property type="term" value="F:protein-folding chaperone binding"/>
    <property type="evidence" value="ECO:0007669"/>
    <property type="project" value="InterPro"/>
</dbReference>
<dbReference type="Proteomes" id="UP000095009">
    <property type="component" value="Unassembled WGS sequence"/>
</dbReference>